<keyword evidence="2" id="KW-1185">Reference proteome</keyword>
<dbReference type="OrthoDB" id="6399959at2"/>
<dbReference type="RefSeq" id="WP_115563586.1">
    <property type="nucleotide sequence ID" value="NZ_QRGR01000001.1"/>
</dbReference>
<organism evidence="1 2">
    <name type="scientific">Pontibacter diazotrophicus</name>
    <dbReference type="NCBI Taxonomy" id="1400979"/>
    <lineage>
        <taxon>Bacteria</taxon>
        <taxon>Pseudomonadati</taxon>
        <taxon>Bacteroidota</taxon>
        <taxon>Cytophagia</taxon>
        <taxon>Cytophagales</taxon>
        <taxon>Hymenobacteraceae</taxon>
        <taxon>Pontibacter</taxon>
    </lineage>
</organism>
<evidence type="ECO:0000313" key="2">
    <source>
        <dbReference type="Proteomes" id="UP000256708"/>
    </source>
</evidence>
<protein>
    <submittedName>
        <fullName evidence="1">Uncharacterized protein</fullName>
    </submittedName>
</protein>
<proteinExistence type="predicted"/>
<evidence type="ECO:0000313" key="1">
    <source>
        <dbReference type="EMBL" id="RDV17066.1"/>
    </source>
</evidence>
<reference evidence="2" key="1">
    <citation type="submission" date="2018-08" db="EMBL/GenBank/DDBJ databases">
        <authorList>
            <person name="Liu Z.-W."/>
            <person name="Du Z.-J."/>
        </authorList>
    </citation>
    <scope>NUCLEOTIDE SEQUENCE [LARGE SCALE GENOMIC DNA]</scope>
    <source>
        <strain evidence="2">H4X</strain>
    </source>
</reference>
<gene>
    <name evidence="1" type="ORF">DXT99_00680</name>
</gene>
<dbReference type="EMBL" id="QRGR01000001">
    <property type="protein sequence ID" value="RDV17066.1"/>
    <property type="molecule type" value="Genomic_DNA"/>
</dbReference>
<dbReference type="Proteomes" id="UP000256708">
    <property type="component" value="Unassembled WGS sequence"/>
</dbReference>
<comment type="caution">
    <text evidence="1">The sequence shown here is derived from an EMBL/GenBank/DDBJ whole genome shotgun (WGS) entry which is preliminary data.</text>
</comment>
<accession>A0A3D8LIC3</accession>
<name>A0A3D8LIC3_9BACT</name>
<dbReference type="Pfam" id="PF19860">
    <property type="entry name" value="DUF6334"/>
    <property type="match status" value="1"/>
</dbReference>
<sequence length="127" mass="14949">MENTVDLDALTGKEVTHAYALHDLETGWLQQVVFQVEDMYLFVAVDTDDDEIILSLLPELNFTALEQQFSRTQISNQRKKISWMWRMTNQRGYEDGFQLEFDDMEGTTVQLVAEAAQLKLYIFQRYR</sequence>
<dbReference type="AlphaFoldDB" id="A0A3D8LIC3"/>
<dbReference type="InterPro" id="IPR046297">
    <property type="entry name" value="DUF6334"/>
</dbReference>